<keyword evidence="5" id="KW-0233">DNA recombination</keyword>
<dbReference type="GO" id="GO:0003677">
    <property type="term" value="F:DNA binding"/>
    <property type="evidence" value="ECO:0007669"/>
    <property type="project" value="UniProtKB-KW"/>
</dbReference>
<evidence type="ECO:0000256" key="1">
    <source>
        <dbReference type="ARBA" id="ARBA00002190"/>
    </source>
</evidence>
<comment type="similarity">
    <text evidence="2">Belongs to the transposase mutator family.</text>
</comment>
<dbReference type="GO" id="GO:0004803">
    <property type="term" value="F:transposase activity"/>
    <property type="evidence" value="ECO:0007669"/>
    <property type="project" value="InterPro"/>
</dbReference>
<dbReference type="EMBL" id="LR589105">
    <property type="protein sequence ID" value="VTP00595.1"/>
    <property type="molecule type" value="Genomic_DNA"/>
</dbReference>
<dbReference type="AlphaFoldDB" id="A0A653ESN0"/>
<comment type="function">
    <text evidence="1">Required for the transposition of the insertion element.</text>
</comment>
<reference evidence="6" key="1">
    <citation type="submission" date="2019-05" db="EMBL/GenBank/DDBJ databases">
        <authorList>
            <person name="Naeem R."/>
            <person name="Antony C."/>
            <person name="Guan Q."/>
        </authorList>
    </citation>
    <scope>NUCLEOTIDE SEQUENCE</scope>
    <source>
        <strain evidence="6">2</strain>
    </source>
</reference>
<name>A0A653ESN0_9MYCO</name>
<proteinExistence type="inferred from homology"/>
<protein>
    <submittedName>
        <fullName evidence="6">Transposase, Mutator family</fullName>
    </submittedName>
</protein>
<evidence type="ECO:0000256" key="3">
    <source>
        <dbReference type="ARBA" id="ARBA00022578"/>
    </source>
</evidence>
<organism evidence="6">
    <name type="scientific">Mycobacterium riyadhense</name>
    <dbReference type="NCBI Taxonomy" id="486698"/>
    <lineage>
        <taxon>Bacteria</taxon>
        <taxon>Bacillati</taxon>
        <taxon>Actinomycetota</taxon>
        <taxon>Actinomycetes</taxon>
        <taxon>Mycobacteriales</taxon>
        <taxon>Mycobacteriaceae</taxon>
        <taxon>Mycobacterium</taxon>
    </lineage>
</organism>
<dbReference type="InterPro" id="IPR001207">
    <property type="entry name" value="Transposase_mutator"/>
</dbReference>
<keyword evidence="3" id="KW-0815">Transposition</keyword>
<accession>A0A653ESN0</accession>
<evidence type="ECO:0000256" key="5">
    <source>
        <dbReference type="ARBA" id="ARBA00023172"/>
    </source>
</evidence>
<evidence type="ECO:0000256" key="4">
    <source>
        <dbReference type="ARBA" id="ARBA00023125"/>
    </source>
</evidence>
<keyword evidence="4" id="KW-0238">DNA-binding</keyword>
<dbReference type="Pfam" id="PF00872">
    <property type="entry name" value="Transposase_mut"/>
    <property type="match status" value="1"/>
</dbReference>
<sequence length="135" mass="15764">MVYLRFPREHWTRVRHSNFIERTFGETRRRVKVIDRLPGEHSCLKLVWAVLDRASAGWRGFTMTPAGLRLLQDQRRTLHDPPTQLLQRNSEITPKLARRRPSLSAPPHRIITASERSLRQATFTPLLGRHPYVPG</sequence>
<gene>
    <name evidence="6" type="ORF">BIN_B_03626</name>
</gene>
<dbReference type="GO" id="GO:0006313">
    <property type="term" value="P:DNA transposition"/>
    <property type="evidence" value="ECO:0007669"/>
    <property type="project" value="InterPro"/>
</dbReference>
<evidence type="ECO:0000256" key="2">
    <source>
        <dbReference type="ARBA" id="ARBA00010961"/>
    </source>
</evidence>
<evidence type="ECO:0000313" key="6">
    <source>
        <dbReference type="EMBL" id="VTP00595.1"/>
    </source>
</evidence>